<dbReference type="Proteomes" id="UP000199053">
    <property type="component" value="Unassembled WGS sequence"/>
</dbReference>
<evidence type="ECO:0000313" key="9">
    <source>
        <dbReference type="EMBL" id="SDK47246.1"/>
    </source>
</evidence>
<evidence type="ECO:0000256" key="3">
    <source>
        <dbReference type="ARBA" id="ARBA00011952"/>
    </source>
</evidence>
<evidence type="ECO:0000256" key="2">
    <source>
        <dbReference type="ARBA" id="ARBA00006604"/>
    </source>
</evidence>
<dbReference type="GO" id="GO:0004347">
    <property type="term" value="F:glucose-6-phosphate isomerase activity"/>
    <property type="evidence" value="ECO:0007669"/>
    <property type="project" value="UniProtKB-EC"/>
</dbReference>
<dbReference type="PANTHER" id="PTHR11469:SF1">
    <property type="entry name" value="GLUCOSE-6-PHOSPHATE ISOMERASE"/>
    <property type="match status" value="1"/>
</dbReference>
<dbReference type="EC" id="5.3.1.9" evidence="3 8"/>
<dbReference type="InterPro" id="IPR035482">
    <property type="entry name" value="SIS_PGI_2"/>
</dbReference>
<evidence type="ECO:0000313" key="10">
    <source>
        <dbReference type="Proteomes" id="UP000199053"/>
    </source>
</evidence>
<keyword evidence="4 8" id="KW-0312">Gluconeogenesis</keyword>
<dbReference type="GO" id="GO:0051156">
    <property type="term" value="P:glucose 6-phosphate metabolic process"/>
    <property type="evidence" value="ECO:0007669"/>
    <property type="project" value="TreeGrafter"/>
</dbReference>
<protein>
    <recommendedName>
        <fullName evidence="3 8">Glucose-6-phosphate isomerase</fullName>
        <ecNumber evidence="3 8">5.3.1.9</ecNumber>
    </recommendedName>
</protein>
<keyword evidence="10" id="KW-1185">Reference proteome</keyword>
<dbReference type="Gene3D" id="3.40.50.10490">
    <property type="entry name" value="Glucose-6-phosphate isomerase like protein, domain 1"/>
    <property type="match status" value="2"/>
</dbReference>
<name>A0A1G9C6H1_9BACT</name>
<dbReference type="InterPro" id="IPR018189">
    <property type="entry name" value="Phosphoglucose_isomerase_CS"/>
</dbReference>
<dbReference type="CDD" id="cd05016">
    <property type="entry name" value="SIS_PGI_2"/>
    <property type="match status" value="1"/>
</dbReference>
<dbReference type="AlphaFoldDB" id="A0A1G9C6H1"/>
<dbReference type="InterPro" id="IPR046348">
    <property type="entry name" value="SIS_dom_sf"/>
</dbReference>
<gene>
    <name evidence="9" type="ORF">SAMN05660337_0561</name>
</gene>
<dbReference type="SUPFAM" id="SSF53697">
    <property type="entry name" value="SIS domain"/>
    <property type="match status" value="1"/>
</dbReference>
<dbReference type="RefSeq" id="WP_092158014.1">
    <property type="nucleotide sequence ID" value="NZ_FNGA01000001.1"/>
</dbReference>
<dbReference type="InterPro" id="IPR001672">
    <property type="entry name" value="G6P_Isomerase"/>
</dbReference>
<evidence type="ECO:0000256" key="6">
    <source>
        <dbReference type="ARBA" id="ARBA00023235"/>
    </source>
</evidence>
<dbReference type="EMBL" id="FNGA01000001">
    <property type="protein sequence ID" value="SDK47246.1"/>
    <property type="molecule type" value="Genomic_DNA"/>
</dbReference>
<dbReference type="PROSITE" id="PS51463">
    <property type="entry name" value="P_GLUCOSE_ISOMERASE_3"/>
    <property type="match status" value="1"/>
</dbReference>
<comment type="pathway">
    <text evidence="1 8">Carbohydrate degradation; glycolysis; D-glyceraldehyde 3-phosphate and glycerone phosphate from D-glucose: step 2/4.</text>
</comment>
<dbReference type="PANTHER" id="PTHR11469">
    <property type="entry name" value="GLUCOSE-6-PHOSPHATE ISOMERASE"/>
    <property type="match status" value="1"/>
</dbReference>
<dbReference type="Pfam" id="PF00342">
    <property type="entry name" value="PGI"/>
    <property type="match status" value="1"/>
</dbReference>
<keyword evidence="5 8" id="KW-0324">Glycolysis</keyword>
<dbReference type="GO" id="GO:0097367">
    <property type="term" value="F:carbohydrate derivative binding"/>
    <property type="evidence" value="ECO:0007669"/>
    <property type="project" value="InterPro"/>
</dbReference>
<dbReference type="PROSITE" id="PS00765">
    <property type="entry name" value="P_GLUCOSE_ISOMERASE_1"/>
    <property type="match status" value="1"/>
</dbReference>
<evidence type="ECO:0000256" key="7">
    <source>
        <dbReference type="ARBA" id="ARBA00029321"/>
    </source>
</evidence>
<evidence type="ECO:0000256" key="8">
    <source>
        <dbReference type="RuleBase" id="RU000612"/>
    </source>
</evidence>
<comment type="catalytic activity">
    <reaction evidence="7 8">
        <text>alpha-D-glucose 6-phosphate = beta-D-fructose 6-phosphate</text>
        <dbReference type="Rhea" id="RHEA:11816"/>
        <dbReference type="ChEBI" id="CHEBI:57634"/>
        <dbReference type="ChEBI" id="CHEBI:58225"/>
        <dbReference type="EC" id="5.3.1.9"/>
    </reaction>
</comment>
<organism evidence="9 10">
    <name type="scientific">Maridesulfovibrio ferrireducens</name>
    <dbReference type="NCBI Taxonomy" id="246191"/>
    <lineage>
        <taxon>Bacteria</taxon>
        <taxon>Pseudomonadati</taxon>
        <taxon>Thermodesulfobacteriota</taxon>
        <taxon>Desulfovibrionia</taxon>
        <taxon>Desulfovibrionales</taxon>
        <taxon>Desulfovibrionaceae</taxon>
        <taxon>Maridesulfovibrio</taxon>
    </lineage>
</organism>
<evidence type="ECO:0000256" key="1">
    <source>
        <dbReference type="ARBA" id="ARBA00004926"/>
    </source>
</evidence>
<accession>A0A1G9C6H1</accession>
<dbReference type="CDD" id="cd05015">
    <property type="entry name" value="SIS_PGI_1"/>
    <property type="match status" value="1"/>
</dbReference>
<evidence type="ECO:0000256" key="5">
    <source>
        <dbReference type="ARBA" id="ARBA00023152"/>
    </source>
</evidence>
<evidence type="ECO:0000256" key="4">
    <source>
        <dbReference type="ARBA" id="ARBA00022432"/>
    </source>
</evidence>
<reference evidence="10" key="1">
    <citation type="submission" date="2016-10" db="EMBL/GenBank/DDBJ databases">
        <authorList>
            <person name="Varghese N."/>
            <person name="Submissions S."/>
        </authorList>
    </citation>
    <scope>NUCLEOTIDE SEQUENCE [LARGE SCALE GENOMIC DNA]</scope>
    <source>
        <strain evidence="10">DSM 16995</strain>
    </source>
</reference>
<dbReference type="STRING" id="246191.SAMN05660337_0561"/>
<dbReference type="GO" id="GO:0006094">
    <property type="term" value="P:gluconeogenesis"/>
    <property type="evidence" value="ECO:0007669"/>
    <property type="project" value="UniProtKB-KW"/>
</dbReference>
<keyword evidence="6 8" id="KW-0413">Isomerase</keyword>
<dbReference type="GO" id="GO:0048029">
    <property type="term" value="F:monosaccharide binding"/>
    <property type="evidence" value="ECO:0007669"/>
    <property type="project" value="TreeGrafter"/>
</dbReference>
<proteinExistence type="inferred from homology"/>
<comment type="similarity">
    <text evidence="2 8">Belongs to the GPI family.</text>
</comment>
<dbReference type="OrthoDB" id="140919at2"/>
<dbReference type="GO" id="GO:0006096">
    <property type="term" value="P:glycolytic process"/>
    <property type="evidence" value="ECO:0007669"/>
    <property type="project" value="UniProtKB-UniPathway"/>
</dbReference>
<dbReference type="PRINTS" id="PR00662">
    <property type="entry name" value="G6PISOMERASE"/>
</dbReference>
<dbReference type="InterPro" id="IPR035476">
    <property type="entry name" value="SIS_PGI_1"/>
</dbReference>
<dbReference type="UniPathway" id="UPA00109">
    <property type="reaction ID" value="UER00181"/>
</dbReference>
<sequence>MATNIIDWTDSWQDKLDIKSKYASADAISARFSKEVAEGKLPFCSMPYMAELLYDLEGLEDYVKGFDHMLLLGIGGSVLGARALQKAFFSEQDEPCHKGPWFWIGDNVCAKTLESYLEKLPLEKTLVAVVSKSGGTIETISQYFLIRKKMQKKLGEKWNRNFLFVTDKKSGFLREQADELSIRTLEVPDNLGGRYSVLSAVGLLPAMFMGIDYRSLVEGASAVLSSLASSTLDAETLLNHPSYKIACWNATLMEKGYNELIFFSYIPQWACFGQWFAQLWAESLGKEGKGSQPIPAVGATDQHSVNQMFLDGPRNKGCLFLTCDSLPHGEKFLEDIPDKFSYIKGKSFGDLIHAEGLGTKMALSANDVPLVEFKMAEASEESAGRLMGVLMAATIFTGWMMGINPIDQPAVELGKRLAKARLGADGLQEEKNDLEAFLSTKREEQIF</sequence>
<dbReference type="GO" id="GO:0005829">
    <property type="term" value="C:cytosol"/>
    <property type="evidence" value="ECO:0007669"/>
    <property type="project" value="TreeGrafter"/>
</dbReference>